<proteinExistence type="predicted"/>
<name>A0A1I7Y9J6_9BILA</name>
<reference evidence="2" key="1">
    <citation type="submission" date="2016-11" db="UniProtKB">
        <authorList>
            <consortium name="WormBaseParasite"/>
        </authorList>
    </citation>
    <scope>IDENTIFICATION</scope>
</reference>
<dbReference type="WBParaSite" id="L893_g14054.t1">
    <property type="protein sequence ID" value="L893_g14054.t1"/>
    <property type="gene ID" value="L893_g14054"/>
</dbReference>
<dbReference type="Proteomes" id="UP000095287">
    <property type="component" value="Unplaced"/>
</dbReference>
<accession>A0A1I7Y9J6</accession>
<protein>
    <submittedName>
        <fullName evidence="2">FZ domain-containing protein</fullName>
    </submittedName>
</protein>
<sequence>MFHPDLRLAMGPTRTDMDSLPCELITEKCMTVFNIECFQFTNPETCRANRVGVHQHGDVTSEGSSPPIPP</sequence>
<organism evidence="1 2">
    <name type="scientific">Steinernema glaseri</name>
    <dbReference type="NCBI Taxonomy" id="37863"/>
    <lineage>
        <taxon>Eukaryota</taxon>
        <taxon>Metazoa</taxon>
        <taxon>Ecdysozoa</taxon>
        <taxon>Nematoda</taxon>
        <taxon>Chromadorea</taxon>
        <taxon>Rhabditida</taxon>
        <taxon>Tylenchina</taxon>
        <taxon>Panagrolaimomorpha</taxon>
        <taxon>Strongyloidoidea</taxon>
        <taxon>Steinernematidae</taxon>
        <taxon>Steinernema</taxon>
    </lineage>
</organism>
<dbReference type="AlphaFoldDB" id="A0A1I7Y9J6"/>
<evidence type="ECO:0000313" key="1">
    <source>
        <dbReference type="Proteomes" id="UP000095287"/>
    </source>
</evidence>
<keyword evidence="1" id="KW-1185">Reference proteome</keyword>
<evidence type="ECO:0000313" key="2">
    <source>
        <dbReference type="WBParaSite" id="L893_g14054.t1"/>
    </source>
</evidence>